<feature type="region of interest" description="Disordered" evidence="14">
    <location>
        <begin position="386"/>
        <end position="444"/>
    </location>
</feature>
<keyword evidence="3 17" id="KW-0489">Methyltransferase</keyword>
<evidence type="ECO:0000256" key="1">
    <source>
        <dbReference type="ARBA" id="ARBA00004123"/>
    </source>
</evidence>
<dbReference type="SUPFAM" id="SSF54928">
    <property type="entry name" value="RNA-binding domain, RBD"/>
    <property type="match status" value="1"/>
</dbReference>
<keyword evidence="6" id="KW-0156">Chromatin regulator</keyword>
<dbReference type="SUPFAM" id="SSF82199">
    <property type="entry name" value="SET domain"/>
    <property type="match status" value="1"/>
</dbReference>
<evidence type="ECO:0000256" key="11">
    <source>
        <dbReference type="ARBA" id="ARBA00047571"/>
    </source>
</evidence>
<keyword evidence="10" id="KW-0539">Nucleus</keyword>
<feature type="compositionally biased region" description="Polar residues" evidence="14">
    <location>
        <begin position="246"/>
        <end position="258"/>
    </location>
</feature>
<dbReference type="PROSITE" id="PS50868">
    <property type="entry name" value="POST_SET"/>
    <property type="match status" value="1"/>
</dbReference>
<evidence type="ECO:0000259" key="15">
    <source>
        <dbReference type="PROSITE" id="PS50280"/>
    </source>
</evidence>
<feature type="compositionally biased region" description="Low complexity" evidence="14">
    <location>
        <begin position="772"/>
        <end position="788"/>
    </location>
</feature>
<proteinExistence type="predicted"/>
<feature type="compositionally biased region" description="Pro residues" evidence="14">
    <location>
        <begin position="508"/>
        <end position="529"/>
    </location>
</feature>
<comment type="catalytic activity">
    <reaction evidence="13">
        <text>N(6),N(6)-dimethyl-L-lysyl(4)-[histone H3] + S-adenosyl-L-methionine = N(6),N(6),N(6)-trimethyl-L-lysyl(4)-[histone H3] + S-adenosyl-L-homocysteine + H(+)</text>
        <dbReference type="Rhea" id="RHEA:60272"/>
        <dbReference type="Rhea" id="RHEA-COMP:15537"/>
        <dbReference type="Rhea" id="RHEA-COMP:15540"/>
        <dbReference type="ChEBI" id="CHEBI:15378"/>
        <dbReference type="ChEBI" id="CHEBI:57856"/>
        <dbReference type="ChEBI" id="CHEBI:59789"/>
        <dbReference type="ChEBI" id="CHEBI:61961"/>
        <dbReference type="ChEBI" id="CHEBI:61976"/>
    </reaction>
</comment>
<dbReference type="OMA" id="KMGNIMN"/>
<reference evidence="17 18" key="1">
    <citation type="submission" date="2015-12" db="EMBL/GenBank/DDBJ databases">
        <title>The genome of Folsomia candida.</title>
        <authorList>
            <person name="Faddeeva A."/>
            <person name="Derks M.F."/>
            <person name="Anvar Y."/>
            <person name="Smit S."/>
            <person name="Van Straalen N."/>
            <person name="Roelofs D."/>
        </authorList>
    </citation>
    <scope>NUCLEOTIDE SEQUENCE [LARGE SCALE GENOMIC DNA]</scope>
    <source>
        <strain evidence="17 18">VU population</strain>
        <tissue evidence="17">Whole body</tissue>
    </source>
</reference>
<dbReference type="PANTHER" id="PTHR45814:SF2">
    <property type="entry name" value="HISTONE-LYSINE N-METHYLTRANSFERASE SETD1"/>
    <property type="match status" value="1"/>
</dbReference>
<dbReference type="AlphaFoldDB" id="A0A226E740"/>
<dbReference type="GO" id="GO:0048188">
    <property type="term" value="C:Set1C/COMPASS complex"/>
    <property type="evidence" value="ECO:0007669"/>
    <property type="project" value="InterPro"/>
</dbReference>
<dbReference type="SMART" id="SM01291">
    <property type="entry name" value="N-SET"/>
    <property type="match status" value="1"/>
</dbReference>
<dbReference type="GO" id="GO:0140999">
    <property type="term" value="F:histone H3K4 trimethyltransferase activity"/>
    <property type="evidence" value="ECO:0007669"/>
    <property type="project" value="UniProtKB-EC"/>
</dbReference>
<dbReference type="InterPro" id="IPR000504">
    <property type="entry name" value="RRM_dom"/>
</dbReference>
<evidence type="ECO:0000256" key="10">
    <source>
        <dbReference type="ARBA" id="ARBA00023242"/>
    </source>
</evidence>
<comment type="subcellular location">
    <subcellularLocation>
        <location evidence="1">Nucleus</location>
    </subcellularLocation>
</comment>
<feature type="compositionally biased region" description="Basic residues" evidence="14">
    <location>
        <begin position="480"/>
        <end position="490"/>
    </location>
</feature>
<name>A0A226E740_FOLCA</name>
<feature type="compositionally biased region" description="Acidic residues" evidence="14">
    <location>
        <begin position="390"/>
        <end position="404"/>
    </location>
</feature>
<dbReference type="EMBL" id="LNIX01000006">
    <property type="protein sequence ID" value="OXA53140.1"/>
    <property type="molecule type" value="Genomic_DNA"/>
</dbReference>
<feature type="region of interest" description="Disordered" evidence="14">
    <location>
        <begin position="1"/>
        <end position="28"/>
    </location>
</feature>
<evidence type="ECO:0000313" key="18">
    <source>
        <dbReference type="Proteomes" id="UP000198287"/>
    </source>
</evidence>
<evidence type="ECO:0000313" key="17">
    <source>
        <dbReference type="EMBL" id="OXA53140.1"/>
    </source>
</evidence>
<evidence type="ECO:0000259" key="16">
    <source>
        <dbReference type="PROSITE" id="PS50868"/>
    </source>
</evidence>
<dbReference type="InterPro" id="IPR046341">
    <property type="entry name" value="SET_dom_sf"/>
</dbReference>
<dbReference type="EC" id="2.1.1.354" evidence="2"/>
<evidence type="ECO:0000256" key="8">
    <source>
        <dbReference type="ARBA" id="ARBA00023015"/>
    </source>
</evidence>
<accession>A0A226E740</accession>
<dbReference type="InterPro" id="IPR001214">
    <property type="entry name" value="SET_dom"/>
</dbReference>
<feature type="region of interest" description="Disordered" evidence="14">
    <location>
        <begin position="724"/>
        <end position="826"/>
    </location>
</feature>
<evidence type="ECO:0000256" key="13">
    <source>
        <dbReference type="ARBA" id="ARBA00049129"/>
    </source>
</evidence>
<dbReference type="GO" id="GO:0003723">
    <property type="term" value="F:RNA binding"/>
    <property type="evidence" value="ECO:0007669"/>
    <property type="project" value="UniProtKB-KW"/>
</dbReference>
<feature type="domain" description="SET" evidence="15">
    <location>
        <begin position="1109"/>
        <end position="1226"/>
    </location>
</feature>
<dbReference type="Gene3D" id="2.170.270.10">
    <property type="entry name" value="SET domain"/>
    <property type="match status" value="1"/>
</dbReference>
<comment type="catalytic activity">
    <reaction evidence="11">
        <text>L-lysyl(4)-[histone H3] + 3 S-adenosyl-L-methionine = N(6),N(6),N(6)-trimethyl-L-lysyl(4)-[histone H3] + 3 S-adenosyl-L-homocysteine + 3 H(+)</text>
        <dbReference type="Rhea" id="RHEA:60260"/>
        <dbReference type="Rhea" id="RHEA-COMP:15537"/>
        <dbReference type="Rhea" id="RHEA-COMP:15547"/>
        <dbReference type="ChEBI" id="CHEBI:15378"/>
        <dbReference type="ChEBI" id="CHEBI:29969"/>
        <dbReference type="ChEBI" id="CHEBI:57856"/>
        <dbReference type="ChEBI" id="CHEBI:59789"/>
        <dbReference type="ChEBI" id="CHEBI:61961"/>
        <dbReference type="EC" id="2.1.1.354"/>
    </reaction>
</comment>
<evidence type="ECO:0000256" key="2">
    <source>
        <dbReference type="ARBA" id="ARBA00012182"/>
    </source>
</evidence>
<dbReference type="SMART" id="SM00360">
    <property type="entry name" value="RRM"/>
    <property type="match status" value="1"/>
</dbReference>
<feature type="compositionally biased region" description="Basic and acidic residues" evidence="14">
    <location>
        <begin position="199"/>
        <end position="219"/>
    </location>
</feature>
<comment type="caution">
    <text evidence="17">The sequence shown here is derived from an EMBL/GenBank/DDBJ whole genome shotgun (WGS) entry which is preliminary data.</text>
</comment>
<feature type="domain" description="Post-SET" evidence="16">
    <location>
        <begin position="1232"/>
        <end position="1248"/>
    </location>
</feature>
<keyword evidence="4 17" id="KW-0808">Transferase</keyword>
<dbReference type="GO" id="GO:0032259">
    <property type="term" value="P:methylation"/>
    <property type="evidence" value="ECO:0007669"/>
    <property type="project" value="UniProtKB-KW"/>
</dbReference>
<gene>
    <name evidence="17" type="ORF">Fcan01_12757</name>
</gene>
<feature type="region of interest" description="Disordered" evidence="14">
    <location>
        <begin position="468"/>
        <end position="529"/>
    </location>
</feature>
<dbReference type="InterPro" id="IPR012677">
    <property type="entry name" value="Nucleotide-bd_a/b_plait_sf"/>
</dbReference>
<keyword evidence="9" id="KW-0804">Transcription</keyword>
<dbReference type="Gene3D" id="3.30.70.330">
    <property type="match status" value="1"/>
</dbReference>
<evidence type="ECO:0000256" key="5">
    <source>
        <dbReference type="ARBA" id="ARBA00022691"/>
    </source>
</evidence>
<dbReference type="Pfam" id="PF11764">
    <property type="entry name" value="N-SET"/>
    <property type="match status" value="1"/>
</dbReference>
<dbReference type="PANTHER" id="PTHR45814">
    <property type="entry name" value="HISTONE-LYSINE N-METHYLTRANSFERASE SETD1"/>
    <property type="match status" value="1"/>
</dbReference>
<evidence type="ECO:0000256" key="12">
    <source>
        <dbReference type="ARBA" id="ARBA00047583"/>
    </source>
</evidence>
<feature type="compositionally biased region" description="Acidic residues" evidence="14">
    <location>
        <begin position="789"/>
        <end position="798"/>
    </location>
</feature>
<keyword evidence="8" id="KW-0805">Transcription regulation</keyword>
<feature type="compositionally biased region" description="Basic and acidic residues" evidence="14">
    <location>
        <begin position="727"/>
        <end position="738"/>
    </location>
</feature>
<feature type="region of interest" description="Disordered" evidence="14">
    <location>
        <begin position="199"/>
        <end position="262"/>
    </location>
</feature>
<dbReference type="InterPro" id="IPR035979">
    <property type="entry name" value="RBD_domain_sf"/>
</dbReference>
<sequence length="1248" mass="141057">MAEHENPSTSVPSTPSSSATSSLGTGSNRKREYVSFKLIVDPALVKASFKSYRYDGRLPEDPSYPLVVVRDPRNKIRAHRIDDFELIVPFFKIDKTFVGKPPSIQVTVTNLNDNIDRNFFKNILAKHWNEAYDDFQIFHHPVTHKHLGLAHITFKRPSCARTFVEKLNNTSIMGQKINVFLDPFVTKCKELVEEHTVVKKPEGTDSSAKKEGGDKDGKSKIIVKRSPGVKKDSNNKKSSSGGGRHVSSTTTNPITTNGRFFMPGDGVVEGHVPIPGSGGGPKLDLNYGSFPFIFPPPPPDDVDSNNDQQQSKLLPWAMNAELTSLNDDNDDFFSPKVDLDTRIRQVFAGNRSMLLGIRIPMLESSESEEEEKLKRKRLKYGMNNEIWSSDSEDDDEEEEEEETVESAFAKKFKKNTFVPIPGESSQNEDDMSPPPSPFLALTSIDPEDNLPLSALQSLKLKLQAELEKVASDESHGISPMRRRTKKKTKHSIPASQFVIEDPSQISLPPNPPLPNPTDLPPLPPGDAPLPTEPTLMPAQYYPQQPQQPQPGYWPDVQMPYPPYMWNQQPMEYPPFNFYPPHEYDPYSQQPTEGGDNKNALLYDACSEEESDDEELTVLEVTKLVIDRIYEEMKNTLLKDFHRRLLENEAYKKFEIWCQKREELHKLNTKQQQGAKSAVNAEVNINKPPVVDFSESLFSGSMLGGNLRCAIPKLPSFRKNIQEPVYQESRKSSEPESERSSASSSASSSSSEEDDEPIPAKRKLKISIFSDASSSTSSSSSEGTTTSSEEVSDFEDEIEEHLGKLSPVSASSGTEEKSNNNKLAVSNSFSIVAEDDTKIKAAKEEVKVKEEIPIVAKPQKKKMPVKDSQPEGVPPDEMYIHEYEMYPPDMVYVEDTPVSETDDFSLQDHTYSRTLDQDLNHEETKEYYRKNKVKVKKVPPAKTRSRRRFRRRNGEEKTRILYDIFYNYLDDEDVEGLRLAFENSLAFDSNTVWLNCTHWVEYPATAPSLPKKRRDPDARVHKTGSARTEGYYALTKPEKAANRRQWGVVTEKVNKCVGHVGALSTERANSKMQVAISREARSNQRRLLTALGNEVDSDLLKFNQLKFRKKDIRFGRSTIHDWGLFASEAIAENEMVIEYVGQMIRPVIADLREKKYMAVGIGSSYLFRIDLETIIDATRSGNLSRFINHSCNPNCYAKIITIEGRKKIVIYSKQPIAMNEEITYDYKFPIEDEKIPCLCGSIGCRGTLN</sequence>
<dbReference type="Pfam" id="PF00856">
    <property type="entry name" value="SET"/>
    <property type="match status" value="1"/>
</dbReference>
<dbReference type="InterPro" id="IPR003616">
    <property type="entry name" value="Post-SET_dom"/>
</dbReference>
<dbReference type="STRING" id="158441.A0A226E740"/>
<dbReference type="SMART" id="SM00317">
    <property type="entry name" value="SET"/>
    <property type="match status" value="1"/>
</dbReference>
<comment type="catalytic activity">
    <reaction evidence="12">
        <text>N(6)-methyl-L-lysyl(4)-[histone H3] + S-adenosyl-L-methionine = N(6),N(6)-dimethyl-L-lysyl(4)-[histone H3] + S-adenosyl-L-homocysteine + H(+)</text>
        <dbReference type="Rhea" id="RHEA:60268"/>
        <dbReference type="Rhea" id="RHEA-COMP:15540"/>
        <dbReference type="Rhea" id="RHEA-COMP:15543"/>
        <dbReference type="ChEBI" id="CHEBI:15378"/>
        <dbReference type="ChEBI" id="CHEBI:57856"/>
        <dbReference type="ChEBI" id="CHEBI:59789"/>
        <dbReference type="ChEBI" id="CHEBI:61929"/>
        <dbReference type="ChEBI" id="CHEBI:61976"/>
    </reaction>
</comment>
<keyword evidence="5" id="KW-0949">S-adenosyl-L-methionine</keyword>
<organism evidence="17 18">
    <name type="scientific">Folsomia candida</name>
    <name type="common">Springtail</name>
    <dbReference type="NCBI Taxonomy" id="158441"/>
    <lineage>
        <taxon>Eukaryota</taxon>
        <taxon>Metazoa</taxon>
        <taxon>Ecdysozoa</taxon>
        <taxon>Arthropoda</taxon>
        <taxon>Hexapoda</taxon>
        <taxon>Collembola</taxon>
        <taxon>Entomobryomorpha</taxon>
        <taxon>Isotomoidea</taxon>
        <taxon>Isotomidae</taxon>
        <taxon>Proisotominae</taxon>
        <taxon>Folsomia</taxon>
    </lineage>
</organism>
<dbReference type="Proteomes" id="UP000198287">
    <property type="component" value="Unassembled WGS sequence"/>
</dbReference>
<protein>
    <recommendedName>
        <fullName evidence="2">[histone H3]-lysine(4) N-trimethyltransferase</fullName>
        <ecNumber evidence="2">2.1.1.354</ecNumber>
    </recommendedName>
</protein>
<keyword evidence="18" id="KW-1185">Reference proteome</keyword>
<feature type="compositionally biased region" description="Low complexity" evidence="14">
    <location>
        <begin position="739"/>
        <end position="749"/>
    </location>
</feature>
<evidence type="ECO:0000256" key="9">
    <source>
        <dbReference type="ARBA" id="ARBA00023163"/>
    </source>
</evidence>
<keyword evidence="7" id="KW-0694">RNA-binding</keyword>
<dbReference type="InterPro" id="IPR044570">
    <property type="entry name" value="Set1-like"/>
</dbReference>
<dbReference type="CDD" id="cd19169">
    <property type="entry name" value="SET_SETD1"/>
    <property type="match status" value="1"/>
</dbReference>
<dbReference type="InterPro" id="IPR024657">
    <property type="entry name" value="COMPASS_Set1_N-SET"/>
</dbReference>
<evidence type="ECO:0000256" key="6">
    <source>
        <dbReference type="ARBA" id="ARBA00022853"/>
    </source>
</evidence>
<evidence type="ECO:0000256" key="14">
    <source>
        <dbReference type="SAM" id="MobiDB-lite"/>
    </source>
</evidence>
<dbReference type="SMART" id="SM00508">
    <property type="entry name" value="PostSET"/>
    <property type="match status" value="1"/>
</dbReference>
<evidence type="ECO:0000256" key="7">
    <source>
        <dbReference type="ARBA" id="ARBA00022884"/>
    </source>
</evidence>
<evidence type="ECO:0000256" key="4">
    <source>
        <dbReference type="ARBA" id="ARBA00022679"/>
    </source>
</evidence>
<dbReference type="PROSITE" id="PS50280">
    <property type="entry name" value="SET"/>
    <property type="match status" value="1"/>
</dbReference>
<dbReference type="InterPro" id="IPR037841">
    <property type="entry name" value="SET_SETD1A/B"/>
</dbReference>
<evidence type="ECO:0000256" key="3">
    <source>
        <dbReference type="ARBA" id="ARBA00022603"/>
    </source>
</evidence>
<dbReference type="FunFam" id="2.170.270.10:FF:000010">
    <property type="entry name" value="Histone-lysine N-methyltransferase"/>
    <property type="match status" value="1"/>
</dbReference>
<feature type="compositionally biased region" description="Low complexity" evidence="14">
    <location>
        <begin position="7"/>
        <end position="22"/>
    </location>
</feature>
<dbReference type="OrthoDB" id="308383at2759"/>